<reference evidence="13" key="1">
    <citation type="submission" date="2020-10" db="EMBL/GenBank/DDBJ databases">
        <authorList>
            <person name="Gilroy R."/>
        </authorList>
    </citation>
    <scope>NUCLEOTIDE SEQUENCE</scope>
    <source>
        <strain evidence="13">CHK195-26880</strain>
    </source>
</reference>
<evidence type="ECO:0000256" key="4">
    <source>
        <dbReference type="ARBA" id="ARBA00022553"/>
    </source>
</evidence>
<evidence type="ECO:0000256" key="7">
    <source>
        <dbReference type="ARBA" id="ARBA00023012"/>
    </source>
</evidence>
<dbReference type="Pfam" id="PF02518">
    <property type="entry name" value="HATPase_c"/>
    <property type="match status" value="1"/>
</dbReference>
<proteinExistence type="inferred from homology"/>
<reference evidence="13" key="2">
    <citation type="journal article" date="2021" name="PeerJ">
        <title>Extensive microbial diversity within the chicken gut microbiome revealed by metagenomics and culture.</title>
        <authorList>
            <person name="Gilroy R."/>
            <person name="Ravi A."/>
            <person name="Getino M."/>
            <person name="Pursley I."/>
            <person name="Horton D.L."/>
            <person name="Alikhan N.F."/>
            <person name="Baker D."/>
            <person name="Gharbi K."/>
            <person name="Hall N."/>
            <person name="Watson M."/>
            <person name="Adriaenssens E.M."/>
            <person name="Foster-Nyarko E."/>
            <person name="Jarju S."/>
            <person name="Secka A."/>
            <person name="Antonio M."/>
            <person name="Oren A."/>
            <person name="Chaudhuri R.R."/>
            <person name="La Ragione R."/>
            <person name="Hildebrand F."/>
            <person name="Pallen M.J."/>
        </authorList>
    </citation>
    <scope>NUCLEOTIDE SEQUENCE</scope>
    <source>
        <strain evidence="13">CHK195-26880</strain>
    </source>
</reference>
<keyword evidence="7" id="KW-0902">Two-component regulatory system</keyword>
<feature type="domain" description="Histidine kinase" evidence="11">
    <location>
        <begin position="246"/>
        <end position="467"/>
    </location>
</feature>
<dbReference type="AlphaFoldDB" id="A0A9D1GAW0"/>
<evidence type="ECO:0000256" key="5">
    <source>
        <dbReference type="ARBA" id="ARBA00022679"/>
    </source>
</evidence>
<evidence type="ECO:0000256" key="3">
    <source>
        <dbReference type="ARBA" id="ARBA00012438"/>
    </source>
</evidence>
<keyword evidence="10" id="KW-1133">Transmembrane helix</keyword>
<evidence type="ECO:0000313" key="14">
    <source>
        <dbReference type="Proteomes" id="UP000886833"/>
    </source>
</evidence>
<dbReference type="SMART" id="SM00387">
    <property type="entry name" value="HATPase_c"/>
    <property type="match status" value="1"/>
</dbReference>
<feature type="modified residue" description="4-aspartylphosphate" evidence="9">
    <location>
        <position position="544"/>
    </location>
</feature>
<keyword evidence="10" id="KW-0472">Membrane</keyword>
<evidence type="ECO:0000256" key="6">
    <source>
        <dbReference type="ARBA" id="ARBA00022777"/>
    </source>
</evidence>
<keyword evidence="5" id="KW-0808">Transferase</keyword>
<accession>A0A9D1GAW0</accession>
<dbReference type="PRINTS" id="PR00344">
    <property type="entry name" value="BCTRLSENSOR"/>
</dbReference>
<keyword evidence="6" id="KW-0418">Kinase</keyword>
<dbReference type="EMBL" id="DVKQ01000059">
    <property type="protein sequence ID" value="HIT37727.1"/>
    <property type="molecule type" value="Genomic_DNA"/>
</dbReference>
<comment type="caution">
    <text evidence="13">The sequence shown here is derived from an EMBL/GenBank/DDBJ whole genome shotgun (WGS) entry which is preliminary data.</text>
</comment>
<name>A0A9D1GAW0_9FIRM</name>
<dbReference type="CDD" id="cd00082">
    <property type="entry name" value="HisKA"/>
    <property type="match status" value="1"/>
</dbReference>
<dbReference type="Proteomes" id="UP000886833">
    <property type="component" value="Unassembled WGS sequence"/>
</dbReference>
<dbReference type="PANTHER" id="PTHR45339:SF1">
    <property type="entry name" value="HYBRID SIGNAL TRANSDUCTION HISTIDINE KINASE J"/>
    <property type="match status" value="1"/>
</dbReference>
<feature type="transmembrane region" description="Helical" evidence="10">
    <location>
        <begin position="6"/>
        <end position="22"/>
    </location>
</feature>
<evidence type="ECO:0000313" key="13">
    <source>
        <dbReference type="EMBL" id="HIT37727.1"/>
    </source>
</evidence>
<dbReference type="Pfam" id="PF00512">
    <property type="entry name" value="HisKA"/>
    <property type="match status" value="1"/>
</dbReference>
<dbReference type="InterPro" id="IPR003661">
    <property type="entry name" value="HisK_dim/P_dom"/>
</dbReference>
<dbReference type="InterPro" id="IPR001789">
    <property type="entry name" value="Sig_transdc_resp-reg_receiver"/>
</dbReference>
<gene>
    <name evidence="13" type="ORF">IAB59_04565</name>
</gene>
<feature type="transmembrane region" description="Helical" evidence="10">
    <location>
        <begin position="74"/>
        <end position="91"/>
    </location>
</feature>
<dbReference type="InterPro" id="IPR011006">
    <property type="entry name" value="CheY-like_superfamily"/>
</dbReference>
<feature type="transmembrane region" description="Helical" evidence="10">
    <location>
        <begin position="144"/>
        <end position="163"/>
    </location>
</feature>
<dbReference type="InterPro" id="IPR036097">
    <property type="entry name" value="HisK_dim/P_sf"/>
</dbReference>
<feature type="transmembrane region" description="Helical" evidence="10">
    <location>
        <begin position="197"/>
        <end position="215"/>
    </location>
</feature>
<keyword evidence="4 9" id="KW-0597">Phosphoprotein</keyword>
<dbReference type="Gene3D" id="1.10.287.130">
    <property type="match status" value="1"/>
</dbReference>
<dbReference type="SUPFAM" id="SSF55874">
    <property type="entry name" value="ATPase domain of HSP90 chaperone/DNA topoisomerase II/histidine kinase"/>
    <property type="match status" value="1"/>
</dbReference>
<comment type="similarity">
    <text evidence="2">In the N-terminal section; belongs to the phytochrome family.</text>
</comment>
<dbReference type="InterPro" id="IPR003594">
    <property type="entry name" value="HATPase_dom"/>
</dbReference>
<dbReference type="PROSITE" id="PS50110">
    <property type="entry name" value="RESPONSE_REGULATORY"/>
    <property type="match status" value="1"/>
</dbReference>
<feature type="domain" description="Response regulatory" evidence="12">
    <location>
        <begin position="495"/>
        <end position="610"/>
    </location>
</feature>
<feature type="transmembrane region" description="Helical" evidence="10">
    <location>
        <begin position="170"/>
        <end position="191"/>
    </location>
</feature>
<dbReference type="CDD" id="cd16922">
    <property type="entry name" value="HATPase_EvgS-ArcB-TorS-like"/>
    <property type="match status" value="1"/>
</dbReference>
<organism evidence="13 14">
    <name type="scientific">Candidatus Onthousia faecipullorum</name>
    <dbReference type="NCBI Taxonomy" id="2840887"/>
    <lineage>
        <taxon>Bacteria</taxon>
        <taxon>Bacillati</taxon>
        <taxon>Bacillota</taxon>
        <taxon>Bacilli</taxon>
        <taxon>Candidatus Onthousia</taxon>
    </lineage>
</organism>
<dbReference type="SMART" id="SM00388">
    <property type="entry name" value="HisKA"/>
    <property type="match status" value="1"/>
</dbReference>
<feature type="transmembrane region" description="Helical" evidence="10">
    <location>
        <begin position="111"/>
        <end position="132"/>
    </location>
</feature>
<dbReference type="SUPFAM" id="SSF52172">
    <property type="entry name" value="CheY-like"/>
    <property type="match status" value="1"/>
</dbReference>
<dbReference type="CDD" id="cd17546">
    <property type="entry name" value="REC_hyHK_CKI1_RcsC-like"/>
    <property type="match status" value="1"/>
</dbReference>
<evidence type="ECO:0000256" key="1">
    <source>
        <dbReference type="ARBA" id="ARBA00000085"/>
    </source>
</evidence>
<dbReference type="Gene3D" id="3.30.565.10">
    <property type="entry name" value="Histidine kinase-like ATPase, C-terminal domain"/>
    <property type="match status" value="1"/>
</dbReference>
<evidence type="ECO:0000259" key="12">
    <source>
        <dbReference type="PROSITE" id="PS50110"/>
    </source>
</evidence>
<dbReference type="SUPFAM" id="SSF47384">
    <property type="entry name" value="Homodimeric domain of signal transducing histidine kinase"/>
    <property type="match status" value="1"/>
</dbReference>
<dbReference type="InterPro" id="IPR005467">
    <property type="entry name" value="His_kinase_dom"/>
</dbReference>
<evidence type="ECO:0000256" key="9">
    <source>
        <dbReference type="PROSITE-ProRule" id="PRU00169"/>
    </source>
</evidence>
<dbReference type="EC" id="2.7.13.3" evidence="3"/>
<dbReference type="InterPro" id="IPR036890">
    <property type="entry name" value="HATPase_C_sf"/>
</dbReference>
<evidence type="ECO:0000256" key="8">
    <source>
        <dbReference type="ARBA" id="ARBA00074306"/>
    </source>
</evidence>
<dbReference type="Pfam" id="PF00072">
    <property type="entry name" value="Response_reg"/>
    <property type="match status" value="1"/>
</dbReference>
<dbReference type="PANTHER" id="PTHR45339">
    <property type="entry name" value="HYBRID SIGNAL TRANSDUCTION HISTIDINE KINASE J"/>
    <property type="match status" value="1"/>
</dbReference>
<evidence type="ECO:0000256" key="10">
    <source>
        <dbReference type="SAM" id="Phobius"/>
    </source>
</evidence>
<dbReference type="PROSITE" id="PS50109">
    <property type="entry name" value="HIS_KIN"/>
    <property type="match status" value="1"/>
</dbReference>
<dbReference type="GO" id="GO:0000155">
    <property type="term" value="F:phosphorelay sensor kinase activity"/>
    <property type="evidence" value="ECO:0007669"/>
    <property type="project" value="InterPro"/>
</dbReference>
<keyword evidence="10" id="KW-0812">Transmembrane</keyword>
<dbReference type="FunFam" id="3.30.565.10:FF:000010">
    <property type="entry name" value="Sensor histidine kinase RcsC"/>
    <property type="match status" value="1"/>
</dbReference>
<dbReference type="InterPro" id="IPR004358">
    <property type="entry name" value="Sig_transdc_His_kin-like_C"/>
</dbReference>
<sequence length="613" mass="70116">MGAYFTICSLVYILLFAFFFFSKGSVVNTETKIYKFLIITTTIGLIFDILGYFLYVGGYPVDSFLYFFAVKTELLYFVAWIFAFTFYIYVISYNRKINEEKVKHFRKIFHYLLGIFIVLTFIIYILPVSFTFTNNVVFPQGSSVAIVYIIAAICILISIFFALKNRKNIILYKYTPLFMMIISIVLIIVIQRLFPDLFLINFFLSIIVAILYFTIENPDLKMIEELNLARIQAEKANNAKTDFLSNMSHEIRTPLNAITGFAEALKEEPDLPDRVREDVNDILMASDSLLEIVNGVLDISKIEANKLEIINNNYNPYKMFNDLTTLTKVRIGEKPIELIVKIDETIPKVLYGDHTRVKQVILNILTNAAKYTKEGHIIFKVDSLIKGDICRLIVSVEDTGIGIKRDKIDKLFDKFERLDEDRNTTIEGTGLGLAITKRLIQLMHGELVVQSIYGKGSKFTVSIDQKIAPSDVKLEDTIEVSREELTKDKDVVGKSVLVVDDNKLNIKVATRLLEDYGITVDSCMSGAECLEKVKYIKYDLIFMDDMMPRMSGTETFHKLKEDSNFNTPVVVLTANAIAGMEEKYLSEGFNSYLPKPIERKALDNIINKYLNNQ</sequence>
<protein>
    <recommendedName>
        <fullName evidence="8">Circadian input-output histidine kinase CikA</fullName>
        <ecNumber evidence="3">2.7.13.3</ecNumber>
    </recommendedName>
</protein>
<evidence type="ECO:0000256" key="2">
    <source>
        <dbReference type="ARBA" id="ARBA00006402"/>
    </source>
</evidence>
<evidence type="ECO:0000259" key="11">
    <source>
        <dbReference type="PROSITE" id="PS50109"/>
    </source>
</evidence>
<comment type="catalytic activity">
    <reaction evidence="1">
        <text>ATP + protein L-histidine = ADP + protein N-phospho-L-histidine.</text>
        <dbReference type="EC" id="2.7.13.3"/>
    </reaction>
</comment>
<dbReference type="SMART" id="SM00448">
    <property type="entry name" value="REC"/>
    <property type="match status" value="1"/>
</dbReference>
<feature type="transmembrane region" description="Helical" evidence="10">
    <location>
        <begin position="34"/>
        <end position="54"/>
    </location>
</feature>
<dbReference type="Gene3D" id="3.40.50.2300">
    <property type="match status" value="1"/>
</dbReference>